<dbReference type="Gene3D" id="2.40.110.10">
    <property type="entry name" value="Butyryl-CoA Dehydrogenase, subunit A, domain 2"/>
    <property type="match status" value="1"/>
</dbReference>
<evidence type="ECO:0000259" key="6">
    <source>
        <dbReference type="Pfam" id="PF00441"/>
    </source>
</evidence>
<dbReference type="InterPro" id="IPR009075">
    <property type="entry name" value="AcylCo_DH/oxidase_C"/>
</dbReference>
<sequence length="410" mass="44709">MLTMCRTGKSTSKHTKKENKMAFDFSFTDEQLEFRDIVADLAQREIAPYVSEWDQKEVMPWHAINKMGEAGLLGIIGKPELGGLDLDYITLGIAVEEIAKVDNSSAMICSMQNTLTRLTPGWGDDFIAKVYAGKALVCIATSERDAGSDVSNIQTKAVVDGDELVITGEKIHVSLMPGATLMGVTAQIIENGESKGTEFLRVPAGAPGVSCELMPEMGVRSHQLGIVRMKDVRIPRDAVLGDAAKGAGKGAGKAVLYARWNVSRCLSALNALGSAQAVLDQAIEFVKTKEVYGRKIGLNQAIQFPIVEHYTRVEACRLLAYKALWMNVRGENAAKEATMAKWHAVTLSVQAIQDCLQMFGANGYLTEFGIERRLRDTMGLMFTGGAINIMKMIVVKELFGNEFMGISRNS</sequence>
<dbReference type="Gene3D" id="1.20.140.10">
    <property type="entry name" value="Butyryl-CoA Dehydrogenase, subunit A, domain 3"/>
    <property type="match status" value="1"/>
</dbReference>
<evidence type="ECO:0000256" key="2">
    <source>
        <dbReference type="ARBA" id="ARBA00009347"/>
    </source>
</evidence>
<dbReference type="SUPFAM" id="SSF56645">
    <property type="entry name" value="Acyl-CoA dehydrogenase NM domain-like"/>
    <property type="match status" value="1"/>
</dbReference>
<accession>A0A845MBU0</accession>
<dbReference type="Pfam" id="PF02770">
    <property type="entry name" value="Acyl-CoA_dh_M"/>
    <property type="match status" value="1"/>
</dbReference>
<feature type="domain" description="Acyl-CoA dehydrogenase/oxidase N-terminal" evidence="8">
    <location>
        <begin position="28"/>
        <end position="116"/>
    </location>
</feature>
<comment type="cofactor">
    <cofactor evidence="1 5">
        <name>FAD</name>
        <dbReference type="ChEBI" id="CHEBI:57692"/>
    </cofactor>
</comment>
<dbReference type="Pfam" id="PF02771">
    <property type="entry name" value="Acyl-CoA_dh_N"/>
    <property type="match status" value="1"/>
</dbReference>
<dbReference type="InterPro" id="IPR006091">
    <property type="entry name" value="Acyl-CoA_Oxase/DH_mid-dom"/>
</dbReference>
<dbReference type="Gene3D" id="1.10.540.10">
    <property type="entry name" value="Acyl-CoA dehydrogenase/oxidase, N-terminal domain"/>
    <property type="match status" value="1"/>
</dbReference>
<reference evidence="9 10" key="1">
    <citation type="journal article" date="2014" name="Int. J. Syst. Evol. Microbiol.">
        <title>Sneathiella chungangensis sp. nov., isolated from a marine sand, and emended description of the genus Sneathiella.</title>
        <authorList>
            <person name="Siamphan C."/>
            <person name="Kim H."/>
            <person name="Lee J.S."/>
            <person name="Kim W."/>
        </authorList>
    </citation>
    <scope>NUCLEOTIDE SEQUENCE [LARGE SCALE GENOMIC DNA]</scope>
    <source>
        <strain evidence="9 10">KCTC 32476</strain>
    </source>
</reference>
<evidence type="ECO:0000256" key="5">
    <source>
        <dbReference type="RuleBase" id="RU362125"/>
    </source>
</evidence>
<evidence type="ECO:0000313" key="10">
    <source>
        <dbReference type="Proteomes" id="UP000445696"/>
    </source>
</evidence>
<evidence type="ECO:0000256" key="1">
    <source>
        <dbReference type="ARBA" id="ARBA00001974"/>
    </source>
</evidence>
<name>A0A845MBU0_9PROT</name>
<comment type="similarity">
    <text evidence="2 5">Belongs to the acyl-CoA dehydrogenase family.</text>
</comment>
<feature type="domain" description="Acyl-CoA oxidase/dehydrogenase middle" evidence="7">
    <location>
        <begin position="138"/>
        <end position="232"/>
    </location>
</feature>
<keyword evidence="3 5" id="KW-0285">Flavoprotein</keyword>
<dbReference type="EMBL" id="WTVA01000001">
    <property type="protein sequence ID" value="MZR21171.1"/>
    <property type="molecule type" value="Genomic_DNA"/>
</dbReference>
<dbReference type="InterPro" id="IPR046373">
    <property type="entry name" value="Acyl-CoA_Oxase/DH_mid-dom_sf"/>
</dbReference>
<evidence type="ECO:0000256" key="4">
    <source>
        <dbReference type="ARBA" id="ARBA00022827"/>
    </source>
</evidence>
<dbReference type="GO" id="GO:0003995">
    <property type="term" value="F:acyl-CoA dehydrogenase activity"/>
    <property type="evidence" value="ECO:0007669"/>
    <property type="project" value="TreeGrafter"/>
</dbReference>
<dbReference type="GO" id="GO:0050660">
    <property type="term" value="F:flavin adenine dinucleotide binding"/>
    <property type="evidence" value="ECO:0007669"/>
    <property type="project" value="InterPro"/>
</dbReference>
<dbReference type="InterPro" id="IPR013786">
    <property type="entry name" value="AcylCoA_DH/ox_N"/>
</dbReference>
<keyword evidence="4 5" id="KW-0274">FAD</keyword>
<dbReference type="SUPFAM" id="SSF47203">
    <property type="entry name" value="Acyl-CoA dehydrogenase C-terminal domain-like"/>
    <property type="match status" value="1"/>
</dbReference>
<comment type="caution">
    <text evidence="9">The sequence shown here is derived from an EMBL/GenBank/DDBJ whole genome shotgun (WGS) entry which is preliminary data.</text>
</comment>
<keyword evidence="10" id="KW-1185">Reference proteome</keyword>
<dbReference type="Proteomes" id="UP000445696">
    <property type="component" value="Unassembled WGS sequence"/>
</dbReference>
<dbReference type="AlphaFoldDB" id="A0A845MBU0"/>
<dbReference type="PANTHER" id="PTHR43884:SF37">
    <property type="entry name" value="ACYL-COA DEHYDROGENASE"/>
    <property type="match status" value="1"/>
</dbReference>
<evidence type="ECO:0000259" key="8">
    <source>
        <dbReference type="Pfam" id="PF02771"/>
    </source>
</evidence>
<dbReference type="FunFam" id="1.10.540.10:FF:000026">
    <property type="entry name" value="Acyl-CoA dehydrogenase medium chain"/>
    <property type="match status" value="1"/>
</dbReference>
<organism evidence="9 10">
    <name type="scientific">Sneathiella chungangensis</name>
    <dbReference type="NCBI Taxonomy" id="1418234"/>
    <lineage>
        <taxon>Bacteria</taxon>
        <taxon>Pseudomonadati</taxon>
        <taxon>Pseudomonadota</taxon>
        <taxon>Alphaproteobacteria</taxon>
        <taxon>Sneathiellales</taxon>
        <taxon>Sneathiellaceae</taxon>
        <taxon>Sneathiella</taxon>
    </lineage>
</organism>
<feature type="domain" description="Acyl-CoA dehydrogenase/oxidase C-terminal" evidence="6">
    <location>
        <begin position="252"/>
        <end position="398"/>
    </location>
</feature>
<keyword evidence="5" id="KW-0560">Oxidoreductase</keyword>
<protein>
    <recommendedName>
        <fullName evidence="11">Acyl-CoA dehydrogenase</fullName>
    </recommendedName>
</protein>
<evidence type="ECO:0000256" key="3">
    <source>
        <dbReference type="ARBA" id="ARBA00022630"/>
    </source>
</evidence>
<evidence type="ECO:0008006" key="11">
    <source>
        <dbReference type="Google" id="ProtNLM"/>
    </source>
</evidence>
<dbReference type="Pfam" id="PF00441">
    <property type="entry name" value="Acyl-CoA_dh_1"/>
    <property type="match status" value="1"/>
</dbReference>
<evidence type="ECO:0000313" key="9">
    <source>
        <dbReference type="EMBL" id="MZR21171.1"/>
    </source>
</evidence>
<proteinExistence type="inferred from homology"/>
<dbReference type="InterPro" id="IPR009100">
    <property type="entry name" value="AcylCoA_DH/oxidase_NM_dom_sf"/>
</dbReference>
<evidence type="ECO:0000259" key="7">
    <source>
        <dbReference type="Pfam" id="PF02770"/>
    </source>
</evidence>
<gene>
    <name evidence="9" type="ORF">GQF03_02385</name>
</gene>
<dbReference type="InterPro" id="IPR036250">
    <property type="entry name" value="AcylCo_DH-like_C"/>
</dbReference>
<dbReference type="InterPro" id="IPR037069">
    <property type="entry name" value="AcylCoA_DH/ox_N_sf"/>
</dbReference>
<dbReference type="PANTHER" id="PTHR43884">
    <property type="entry name" value="ACYL-COA DEHYDROGENASE"/>
    <property type="match status" value="1"/>
</dbReference>